<accession>A0AA39L7B6</accession>
<dbReference type="PANTHER" id="PTHR31683">
    <property type="entry name" value="PECTATE LYASE 18-RELATED"/>
    <property type="match status" value="1"/>
</dbReference>
<dbReference type="InterPro" id="IPR011050">
    <property type="entry name" value="Pectin_lyase_fold/virulence"/>
</dbReference>
<gene>
    <name evidence="7" type="ORF">NLU13_6465</name>
</gene>
<reference evidence="7" key="1">
    <citation type="submission" date="2022-10" db="EMBL/GenBank/DDBJ databases">
        <title>Determination and structural analysis of whole genome sequence of Sarocladium strictum F4-1.</title>
        <authorList>
            <person name="Hu L."/>
            <person name="Jiang Y."/>
        </authorList>
    </citation>
    <scope>NUCLEOTIDE SEQUENCE</scope>
    <source>
        <strain evidence="7">F4-1</strain>
    </source>
</reference>
<evidence type="ECO:0000313" key="8">
    <source>
        <dbReference type="Proteomes" id="UP001175261"/>
    </source>
</evidence>
<comment type="subcellular location">
    <subcellularLocation>
        <location evidence="4">Secreted</location>
    </subcellularLocation>
</comment>
<keyword evidence="4" id="KW-0964">Secreted</keyword>
<keyword evidence="3 4" id="KW-0456">Lyase</keyword>
<sequence length="342" mass="37388">MRASHSFILLNAALVSASPAGLVSYLKTGLASWSLEGYALDNPIGPTTGGQGGQKVTVTTAEDFLAAVQGSEPRIIHVKGHLALPSRARVGSNKSILGVGKSALITGNGFTVNNVDNVIIRNLKISRIYDDDAIGLRNTTRVWIDHNELESDFGVAFGPDLYDGQIDIVRASDWVTVSWNYLHDHWKSSLVGNDAAFRDIDFGHLHVTYHHNHWKNEGTRGPAGRFGHQHVYNNLYEDFHYQALHSRSDNQMLVEGNVFRANTTEALSTYGLVIPQDSPNTCTCGDEELDGYANLGAKNDWGPATVNITQVGSFTKADYTYKLTPLWLVQLIVKLGAGVGRI</sequence>
<evidence type="ECO:0000256" key="5">
    <source>
        <dbReference type="SAM" id="SignalP"/>
    </source>
</evidence>
<protein>
    <recommendedName>
        <fullName evidence="6">Pectate lyase domain-containing protein</fullName>
    </recommendedName>
</protein>
<evidence type="ECO:0000313" key="7">
    <source>
        <dbReference type="EMBL" id="KAK0386630.1"/>
    </source>
</evidence>
<keyword evidence="4" id="KW-0624">Polysaccharide degradation</keyword>
<proteinExistence type="inferred from homology"/>
<evidence type="ECO:0000256" key="1">
    <source>
        <dbReference type="ARBA" id="ARBA00010980"/>
    </source>
</evidence>
<dbReference type="GO" id="GO:0030570">
    <property type="term" value="F:pectate lyase activity"/>
    <property type="evidence" value="ECO:0007669"/>
    <property type="project" value="InterPro"/>
</dbReference>
<dbReference type="SMART" id="SM00656">
    <property type="entry name" value="Amb_all"/>
    <property type="match status" value="1"/>
</dbReference>
<keyword evidence="8" id="KW-1185">Reference proteome</keyword>
<comment type="caution">
    <text evidence="7">The sequence shown here is derived from an EMBL/GenBank/DDBJ whole genome shotgun (WGS) entry which is preliminary data.</text>
</comment>
<evidence type="ECO:0000256" key="3">
    <source>
        <dbReference type="ARBA" id="ARBA00023239"/>
    </source>
</evidence>
<dbReference type="InterPro" id="IPR002022">
    <property type="entry name" value="Pec_lyase"/>
</dbReference>
<dbReference type="Gene3D" id="2.160.20.10">
    <property type="entry name" value="Single-stranded right-handed beta-helix, Pectin lyase-like"/>
    <property type="match status" value="1"/>
</dbReference>
<comment type="similarity">
    <text evidence="1 4">Belongs to the polysaccharide lyase 1 family.</text>
</comment>
<dbReference type="InterPro" id="IPR012334">
    <property type="entry name" value="Pectin_lyas_fold"/>
</dbReference>
<dbReference type="AlphaFoldDB" id="A0AA39L7B6"/>
<keyword evidence="4" id="KW-0119">Carbohydrate metabolism</keyword>
<dbReference type="Pfam" id="PF00544">
    <property type="entry name" value="Pectate_lyase_4"/>
    <property type="match status" value="1"/>
</dbReference>
<feature type="chain" id="PRO_5041444908" description="Pectate lyase domain-containing protein" evidence="5">
    <location>
        <begin position="18"/>
        <end position="342"/>
    </location>
</feature>
<evidence type="ECO:0000256" key="2">
    <source>
        <dbReference type="ARBA" id="ARBA00022729"/>
    </source>
</evidence>
<organism evidence="7 8">
    <name type="scientific">Sarocladium strictum</name>
    <name type="common">Black bundle disease fungus</name>
    <name type="synonym">Acremonium strictum</name>
    <dbReference type="NCBI Taxonomy" id="5046"/>
    <lineage>
        <taxon>Eukaryota</taxon>
        <taxon>Fungi</taxon>
        <taxon>Dikarya</taxon>
        <taxon>Ascomycota</taxon>
        <taxon>Pezizomycotina</taxon>
        <taxon>Sordariomycetes</taxon>
        <taxon>Hypocreomycetidae</taxon>
        <taxon>Hypocreales</taxon>
        <taxon>Sarocladiaceae</taxon>
        <taxon>Sarocladium</taxon>
    </lineage>
</organism>
<name>A0AA39L7B6_SARSR</name>
<dbReference type="Proteomes" id="UP001175261">
    <property type="component" value="Unassembled WGS sequence"/>
</dbReference>
<dbReference type="SUPFAM" id="SSF51126">
    <property type="entry name" value="Pectin lyase-like"/>
    <property type="match status" value="1"/>
</dbReference>
<evidence type="ECO:0000259" key="6">
    <source>
        <dbReference type="SMART" id="SM00656"/>
    </source>
</evidence>
<dbReference type="EMBL" id="JAPDFR010000005">
    <property type="protein sequence ID" value="KAK0386630.1"/>
    <property type="molecule type" value="Genomic_DNA"/>
</dbReference>
<dbReference type="GO" id="GO:0005576">
    <property type="term" value="C:extracellular region"/>
    <property type="evidence" value="ECO:0007669"/>
    <property type="project" value="UniProtKB-SubCell"/>
</dbReference>
<feature type="signal peptide" evidence="5">
    <location>
        <begin position="1"/>
        <end position="17"/>
    </location>
</feature>
<dbReference type="PANTHER" id="PTHR31683:SF18">
    <property type="entry name" value="PECTATE LYASE 21-RELATED"/>
    <property type="match status" value="1"/>
</dbReference>
<keyword evidence="2 5" id="KW-0732">Signal</keyword>
<dbReference type="GO" id="GO:0000272">
    <property type="term" value="P:polysaccharide catabolic process"/>
    <property type="evidence" value="ECO:0007669"/>
    <property type="project" value="UniProtKB-KW"/>
</dbReference>
<dbReference type="InterPro" id="IPR045032">
    <property type="entry name" value="PEL"/>
</dbReference>
<evidence type="ECO:0000256" key="4">
    <source>
        <dbReference type="RuleBase" id="RU361173"/>
    </source>
</evidence>
<feature type="domain" description="Pectate lyase" evidence="6">
    <location>
        <begin position="51"/>
        <end position="265"/>
    </location>
</feature>